<dbReference type="GO" id="GO:0046872">
    <property type="term" value="F:metal ion binding"/>
    <property type="evidence" value="ECO:0007669"/>
    <property type="project" value="InterPro"/>
</dbReference>
<organism evidence="3 4">
    <name type="scientific">Candidatus Dojkabacteria bacterium</name>
    <dbReference type="NCBI Taxonomy" id="2099670"/>
    <lineage>
        <taxon>Bacteria</taxon>
        <taxon>Candidatus Dojkabacteria</taxon>
    </lineage>
</organism>
<dbReference type="PROSITE" id="PS50975">
    <property type="entry name" value="ATP_GRASP"/>
    <property type="match status" value="1"/>
</dbReference>
<comment type="caution">
    <text evidence="3">The sequence shown here is derived from an EMBL/GenBank/DDBJ whole genome shotgun (WGS) entry which is preliminary data.</text>
</comment>
<name>A0A955L8E0_9BACT</name>
<dbReference type="Pfam" id="PF02655">
    <property type="entry name" value="ATP-grasp_3"/>
    <property type="match status" value="1"/>
</dbReference>
<feature type="domain" description="ATP-grasp" evidence="2">
    <location>
        <begin position="136"/>
        <end position="335"/>
    </location>
</feature>
<keyword evidence="1" id="KW-0067">ATP-binding</keyword>
<reference evidence="3" key="1">
    <citation type="submission" date="2020-04" db="EMBL/GenBank/DDBJ databases">
        <authorList>
            <person name="Zhang T."/>
        </authorList>
    </citation>
    <scope>NUCLEOTIDE SEQUENCE</scope>
    <source>
        <strain evidence="3">HKST-UBA11</strain>
    </source>
</reference>
<sequence>MYNLEELVSKIEQKRNGKTILYVSNEVEHGVGLSDYLENVIHICLKHSNTVDYLKEEGKTVICFDSDIPNHTARSSADLLQIIPTLKEQGIVSDGDYVQTFKISPKFEFEAETHKLVILNTSSELNQLFERKVSQANLFEKELVCIPKTRIGQLDTFSYDDCAEYFGNKFVIQFDRGHTGSGTRFISSEEEFKPISEKFPKRSVRISEYVEGDTYSVNCCMSSSGVLIGGIYRQITGIPELTSNRGGTVGGTFQHGLLGSQLDALGVELLKIEKLLGNYSYKGLFGLDFIVSDDTVYIIEMNARQQMTVAFNSHINVMQKIPPLNLLHIAVFLGIDTFEIEEINRYSTREIHAGQLYLRNTHDSVLKVSHEKKTGVYSLETGEFIKTSYQFSDCSEGEILLLTQLKGTSIKPEGEVARIQGRNLLDENGFPLKSYIDFLTRINQ</sequence>
<keyword evidence="1" id="KW-0547">Nucleotide-binding</keyword>
<accession>A0A955L8E0</accession>
<dbReference type="Proteomes" id="UP000754563">
    <property type="component" value="Unassembled WGS sequence"/>
</dbReference>
<dbReference type="EMBL" id="JAGQLH010000027">
    <property type="protein sequence ID" value="MCA9385561.1"/>
    <property type="molecule type" value="Genomic_DNA"/>
</dbReference>
<dbReference type="InterPro" id="IPR011761">
    <property type="entry name" value="ATP-grasp"/>
</dbReference>
<proteinExistence type="predicted"/>
<dbReference type="Gene3D" id="3.30.470.20">
    <property type="entry name" value="ATP-grasp fold, B domain"/>
    <property type="match status" value="1"/>
</dbReference>
<dbReference type="SUPFAM" id="SSF56059">
    <property type="entry name" value="Glutathione synthetase ATP-binding domain-like"/>
    <property type="match status" value="1"/>
</dbReference>
<reference evidence="3" key="2">
    <citation type="journal article" date="2021" name="Microbiome">
        <title>Successional dynamics and alternative stable states in a saline activated sludge microbial community over 9 years.</title>
        <authorList>
            <person name="Wang Y."/>
            <person name="Ye J."/>
            <person name="Ju F."/>
            <person name="Liu L."/>
            <person name="Boyd J.A."/>
            <person name="Deng Y."/>
            <person name="Parks D.H."/>
            <person name="Jiang X."/>
            <person name="Yin X."/>
            <person name="Woodcroft B.J."/>
            <person name="Tyson G.W."/>
            <person name="Hugenholtz P."/>
            <person name="Polz M.F."/>
            <person name="Zhang T."/>
        </authorList>
    </citation>
    <scope>NUCLEOTIDE SEQUENCE</scope>
    <source>
        <strain evidence="3">HKST-UBA11</strain>
    </source>
</reference>
<protein>
    <submittedName>
        <fullName evidence="3">ATP-grasp domain-containing protein</fullName>
    </submittedName>
</protein>
<dbReference type="AlphaFoldDB" id="A0A955L8E0"/>
<dbReference type="InterPro" id="IPR003806">
    <property type="entry name" value="ATP-grasp_PylC-type"/>
</dbReference>
<evidence type="ECO:0000259" key="2">
    <source>
        <dbReference type="PROSITE" id="PS50975"/>
    </source>
</evidence>
<evidence type="ECO:0000313" key="4">
    <source>
        <dbReference type="Proteomes" id="UP000754563"/>
    </source>
</evidence>
<evidence type="ECO:0000256" key="1">
    <source>
        <dbReference type="PROSITE-ProRule" id="PRU00409"/>
    </source>
</evidence>
<dbReference type="GO" id="GO:0005524">
    <property type="term" value="F:ATP binding"/>
    <property type="evidence" value="ECO:0007669"/>
    <property type="project" value="UniProtKB-UniRule"/>
</dbReference>
<evidence type="ECO:0000313" key="3">
    <source>
        <dbReference type="EMBL" id="MCA9385561.1"/>
    </source>
</evidence>
<gene>
    <name evidence="3" type="ORF">KC717_02850</name>
</gene>